<protein>
    <submittedName>
        <fullName evidence="2">Uncharacterized protein</fullName>
    </submittedName>
</protein>
<sequence>MEQTEKKLTRFELALEKRVSVGFLGTTLGVFAARALTSAAIVTVGKTVAKKAYDAAFNKKVYSSDATPQDCITRSNVNALASAKLLVNQVVDKQAYVNANNAMEASCDNISHGLNLLESGLDNDAKGYFREAIKAAAEAKRIANDKVNPGYLGLYYNAASLFILASRQHLSVLTEEKEIAGYKKLLIENIDEFISHVSNENATKKFMDSIEAKFGEVKPYSSKNWHEFSYSYDDAGSKTTILAPSEGNMAPLVRECFLEAELQAAYNEMVQPDVINQWLMLKAELQASD</sequence>
<keyword evidence="1" id="KW-1133">Transmembrane helix</keyword>
<dbReference type="AlphaFoldDB" id="A0A5B1C4P4"/>
<proteinExistence type="predicted"/>
<keyword evidence="1" id="KW-0812">Transmembrane</keyword>
<organism evidence="2 3">
    <name type="scientific">Vibrio cholerae</name>
    <dbReference type="NCBI Taxonomy" id="666"/>
    <lineage>
        <taxon>Bacteria</taxon>
        <taxon>Pseudomonadati</taxon>
        <taxon>Pseudomonadota</taxon>
        <taxon>Gammaproteobacteria</taxon>
        <taxon>Vibrionales</taxon>
        <taxon>Vibrionaceae</taxon>
        <taxon>Vibrio</taxon>
    </lineage>
</organism>
<dbReference type="RefSeq" id="WP_142606721.1">
    <property type="nucleotide sequence ID" value="NZ_JAEMFT010000018.1"/>
</dbReference>
<feature type="transmembrane region" description="Helical" evidence="1">
    <location>
        <begin position="21"/>
        <end position="42"/>
    </location>
</feature>
<evidence type="ECO:0000313" key="2">
    <source>
        <dbReference type="EMBL" id="KAA1254630.1"/>
    </source>
</evidence>
<dbReference type="EMBL" id="VUAA01000011">
    <property type="protein sequence ID" value="KAA1254630.1"/>
    <property type="molecule type" value="Genomic_DNA"/>
</dbReference>
<evidence type="ECO:0000256" key="1">
    <source>
        <dbReference type="SAM" id="Phobius"/>
    </source>
</evidence>
<reference evidence="2 3" key="1">
    <citation type="submission" date="2019-09" db="EMBL/GenBank/DDBJ databases">
        <authorList>
            <person name="Kritzky A."/>
            <person name="Schelkanova E.Y."/>
            <person name="Alkhova Z.V."/>
            <person name="Smirnova N.I."/>
        </authorList>
    </citation>
    <scope>NUCLEOTIDE SEQUENCE [LARGE SCALE GENOMIC DNA]</scope>
    <source>
        <strain evidence="2 3">M1526</strain>
    </source>
</reference>
<name>A0A5B1C4P4_VIBCL</name>
<dbReference type="Proteomes" id="UP000323225">
    <property type="component" value="Unassembled WGS sequence"/>
</dbReference>
<comment type="caution">
    <text evidence="2">The sequence shown here is derived from an EMBL/GenBank/DDBJ whole genome shotgun (WGS) entry which is preliminary data.</text>
</comment>
<evidence type="ECO:0000313" key="3">
    <source>
        <dbReference type="Proteomes" id="UP000323225"/>
    </source>
</evidence>
<accession>A0A5B1C4P4</accession>
<keyword evidence="1" id="KW-0472">Membrane</keyword>
<gene>
    <name evidence="2" type="ORF">F0M16_11820</name>
</gene>